<dbReference type="EMBL" id="JAFNEN010000539">
    <property type="protein sequence ID" value="KAG8180999.1"/>
    <property type="molecule type" value="Genomic_DNA"/>
</dbReference>
<evidence type="ECO:0000313" key="3">
    <source>
        <dbReference type="EMBL" id="KAG8180999.1"/>
    </source>
</evidence>
<dbReference type="SUPFAM" id="SSF52980">
    <property type="entry name" value="Restriction endonuclease-like"/>
    <property type="match status" value="1"/>
</dbReference>
<dbReference type="PANTHER" id="PTHR47526">
    <property type="entry name" value="ATP-DEPENDENT DNA HELICASE"/>
    <property type="match status" value="1"/>
</dbReference>
<dbReference type="InterPro" id="IPR011335">
    <property type="entry name" value="Restrct_endonuc-II-like"/>
</dbReference>
<evidence type="ECO:0000313" key="4">
    <source>
        <dbReference type="Proteomes" id="UP000827092"/>
    </source>
</evidence>
<proteinExistence type="predicted"/>
<feature type="chain" id="PRO_5043798342" description="YqaJ viral recombinase domain-containing protein" evidence="1">
    <location>
        <begin position="23"/>
        <end position="392"/>
    </location>
</feature>
<dbReference type="InterPro" id="IPR011604">
    <property type="entry name" value="PDDEXK-like_dom_sf"/>
</dbReference>
<protein>
    <recommendedName>
        <fullName evidence="2">YqaJ viral recombinase domain-containing protein</fullName>
    </recommendedName>
</protein>
<dbReference type="PANTHER" id="PTHR47526:SF3">
    <property type="entry name" value="PHD-TYPE DOMAIN-CONTAINING PROTEIN"/>
    <property type="match status" value="1"/>
</dbReference>
<keyword evidence="1" id="KW-0732">Signal</keyword>
<dbReference type="Pfam" id="PF09588">
    <property type="entry name" value="YqaJ"/>
    <property type="match status" value="1"/>
</dbReference>
<accession>A0AAV6UB97</accession>
<dbReference type="CDD" id="cd22343">
    <property type="entry name" value="PDDEXK_lambda_exonuclease-like"/>
    <property type="match status" value="1"/>
</dbReference>
<dbReference type="GO" id="GO:0006281">
    <property type="term" value="P:DNA repair"/>
    <property type="evidence" value="ECO:0007669"/>
    <property type="project" value="UniProtKB-ARBA"/>
</dbReference>
<dbReference type="Proteomes" id="UP000827092">
    <property type="component" value="Unassembled WGS sequence"/>
</dbReference>
<organism evidence="3 4">
    <name type="scientific">Oedothorax gibbosus</name>
    <dbReference type="NCBI Taxonomy" id="931172"/>
    <lineage>
        <taxon>Eukaryota</taxon>
        <taxon>Metazoa</taxon>
        <taxon>Ecdysozoa</taxon>
        <taxon>Arthropoda</taxon>
        <taxon>Chelicerata</taxon>
        <taxon>Arachnida</taxon>
        <taxon>Araneae</taxon>
        <taxon>Araneomorphae</taxon>
        <taxon>Entelegynae</taxon>
        <taxon>Araneoidea</taxon>
        <taxon>Linyphiidae</taxon>
        <taxon>Erigoninae</taxon>
        <taxon>Oedothorax</taxon>
    </lineage>
</organism>
<dbReference type="AlphaFoldDB" id="A0AAV6UB97"/>
<feature type="signal peptide" evidence="1">
    <location>
        <begin position="1"/>
        <end position="22"/>
    </location>
</feature>
<sequence>MAGLGESCTHVVALLFFTQVAGHRRESKSCTSVPAYWGAPSRKSVEYLKIKDIDFSTPCCKAETEGCNSAILSVVQPFNGPVQEKHNLKLADIFKDDHLHLSLQDLQTHAADFKFEVTVQDTREIEICTRSQAKIKEWFKYRAGRITASNMKAVCTTKINSSAISTVKKICYPARGSFHNKAIAWGCQHEKDAKGEYIKMHMLKYEEFQFSNCGLMISTEKPFLGASPDGLVSCACCGQGCIEIKCPYCIRDCDVDSSLKHACLDKHSNSLTLSKKHAYYYQVQIQIFVSQRHYCDFVLWTNKGLHVERILPDLEFCSVMCKKAEQFFQMVLLLEMLGREDRDNIKSRMIELLYEKDKAVFFGLKDEFLDYISEHEAFSKYFLQTYDTRYAL</sequence>
<feature type="domain" description="YqaJ viral recombinase" evidence="2">
    <location>
        <begin position="137"/>
        <end position="292"/>
    </location>
</feature>
<dbReference type="InterPro" id="IPR019080">
    <property type="entry name" value="YqaJ_viral_recombinase"/>
</dbReference>
<comment type="caution">
    <text evidence="3">The sequence shown here is derived from an EMBL/GenBank/DDBJ whole genome shotgun (WGS) entry which is preliminary data.</text>
</comment>
<dbReference type="Gene3D" id="3.90.320.10">
    <property type="match status" value="1"/>
</dbReference>
<name>A0AAV6UB97_9ARAC</name>
<evidence type="ECO:0000259" key="2">
    <source>
        <dbReference type="Pfam" id="PF09588"/>
    </source>
</evidence>
<reference evidence="3 4" key="1">
    <citation type="journal article" date="2022" name="Nat. Ecol. Evol.">
        <title>A masculinizing supergene underlies an exaggerated male reproductive morph in a spider.</title>
        <authorList>
            <person name="Hendrickx F."/>
            <person name="De Corte Z."/>
            <person name="Sonet G."/>
            <person name="Van Belleghem S.M."/>
            <person name="Kostlbacher S."/>
            <person name="Vangestel C."/>
        </authorList>
    </citation>
    <scope>NUCLEOTIDE SEQUENCE [LARGE SCALE GENOMIC DNA]</scope>
    <source>
        <strain evidence="3">W744_W776</strain>
    </source>
</reference>
<gene>
    <name evidence="3" type="ORF">JTE90_024747</name>
</gene>
<keyword evidence="4" id="KW-1185">Reference proteome</keyword>
<evidence type="ECO:0000256" key="1">
    <source>
        <dbReference type="SAM" id="SignalP"/>
    </source>
</evidence>